<keyword evidence="4" id="KW-1185">Reference proteome</keyword>
<accession>A0A1H4LXS6</accession>
<dbReference type="STRING" id="402596.SAMN04489844_0990"/>
<dbReference type="Proteomes" id="UP000198742">
    <property type="component" value="Unassembled WGS sequence"/>
</dbReference>
<feature type="compositionally biased region" description="Low complexity" evidence="1">
    <location>
        <begin position="77"/>
        <end position="87"/>
    </location>
</feature>
<protein>
    <submittedName>
        <fullName evidence="3">Uncharacterized protein</fullName>
    </submittedName>
</protein>
<evidence type="ECO:0000256" key="1">
    <source>
        <dbReference type="SAM" id="MobiDB-lite"/>
    </source>
</evidence>
<dbReference type="EMBL" id="FNRT01000002">
    <property type="protein sequence ID" value="SEB75388.1"/>
    <property type="molecule type" value="Genomic_DNA"/>
</dbReference>
<sequence length="371" mass="39017">MTTDVDWQHEIDASFGTATDVPVDRYVAAGHRAVRRRRLTTVAGGLAVAGVVGAVAWGAAPDRDPASPDVPVAIDRSSPASPAPTSADEVPAQSWRKGDPPARSGPAGLEIRDGAVVHERRDDLFPAKDSESAALDISWGGERWWMTLEWDGGGGGSASVQPGDGLFDSFDAFVRAEVAGGGMTSEPAGPDDDYLGGLVRWDGVELDTRPGVVVVRRVEDPVADRRSLGLVLRKDGTTTWMLVYRDGASWTEESLSGWSGFDDWLADQVALEGGAEPAEVPVSLSPDATVVAGPGARVIEQQADPDLRAYGTEADGATSAVALVAWRGQRWFVLLIGDSVSPVAVSKAGGARTLEEFVAFMADRADEGGVR</sequence>
<evidence type="ECO:0000313" key="3">
    <source>
        <dbReference type="EMBL" id="SEB75388.1"/>
    </source>
</evidence>
<feature type="region of interest" description="Disordered" evidence="1">
    <location>
        <begin position="66"/>
        <end position="108"/>
    </location>
</feature>
<evidence type="ECO:0000256" key="2">
    <source>
        <dbReference type="SAM" id="Phobius"/>
    </source>
</evidence>
<gene>
    <name evidence="3" type="ORF">SAMN04489844_0990</name>
</gene>
<evidence type="ECO:0000313" key="4">
    <source>
        <dbReference type="Proteomes" id="UP000198742"/>
    </source>
</evidence>
<reference evidence="4" key="1">
    <citation type="submission" date="2016-10" db="EMBL/GenBank/DDBJ databases">
        <authorList>
            <person name="Varghese N."/>
            <person name="Submissions S."/>
        </authorList>
    </citation>
    <scope>NUCLEOTIDE SEQUENCE [LARGE SCALE GENOMIC DNA]</scope>
    <source>
        <strain evidence="4">DSM 22017</strain>
    </source>
</reference>
<dbReference type="RefSeq" id="WP_090968122.1">
    <property type="nucleotide sequence ID" value="NZ_FNRT01000002.1"/>
</dbReference>
<dbReference type="AlphaFoldDB" id="A0A1H4LXS6"/>
<keyword evidence="2" id="KW-0812">Transmembrane</keyword>
<dbReference type="OrthoDB" id="3773198at2"/>
<keyword evidence="2" id="KW-0472">Membrane</keyword>
<feature type="transmembrane region" description="Helical" evidence="2">
    <location>
        <begin position="39"/>
        <end position="60"/>
    </location>
</feature>
<name>A0A1H4LXS6_9ACTN</name>
<keyword evidence="2" id="KW-1133">Transmembrane helix</keyword>
<proteinExistence type="predicted"/>
<organism evidence="3 4">
    <name type="scientific">Nocardioides exalbidus</name>
    <dbReference type="NCBI Taxonomy" id="402596"/>
    <lineage>
        <taxon>Bacteria</taxon>
        <taxon>Bacillati</taxon>
        <taxon>Actinomycetota</taxon>
        <taxon>Actinomycetes</taxon>
        <taxon>Propionibacteriales</taxon>
        <taxon>Nocardioidaceae</taxon>
        <taxon>Nocardioides</taxon>
    </lineage>
</organism>